<name>A0AC35F2H4_9BILA</name>
<organism evidence="1 2">
    <name type="scientific">Panagrolaimus sp. PS1159</name>
    <dbReference type="NCBI Taxonomy" id="55785"/>
    <lineage>
        <taxon>Eukaryota</taxon>
        <taxon>Metazoa</taxon>
        <taxon>Ecdysozoa</taxon>
        <taxon>Nematoda</taxon>
        <taxon>Chromadorea</taxon>
        <taxon>Rhabditida</taxon>
        <taxon>Tylenchina</taxon>
        <taxon>Panagrolaimomorpha</taxon>
        <taxon>Panagrolaimoidea</taxon>
        <taxon>Panagrolaimidae</taxon>
        <taxon>Panagrolaimus</taxon>
    </lineage>
</organism>
<evidence type="ECO:0000313" key="2">
    <source>
        <dbReference type="WBParaSite" id="PS1159_v2.g13074.t1"/>
    </source>
</evidence>
<sequence>MDLSAQQSYQLGQKDILIQNLILKIELLEQENKKLQKYQNINIENTVSNSNLSIPKPNPVNTSSKKTYPKSVVITNISESTETDEIKKAEKDKEVITDFIKKIDHTAVVDSVVRMGKIDAEKNRPIRVNFKTNTQKQDVIKKAKDFIKGNAEYSGKKIFVNNLVSKEEHKIQMNLKNKLKELWKEAETNKLNIKFSIQNNQIYIHDPNAQSSNRLNDSVNDEAATFYKICSFRQQESTTESEMETSSTA</sequence>
<accession>A0AC35F2H4</accession>
<reference evidence="2" key="1">
    <citation type="submission" date="2022-11" db="UniProtKB">
        <authorList>
            <consortium name="WormBaseParasite"/>
        </authorList>
    </citation>
    <scope>IDENTIFICATION</scope>
</reference>
<proteinExistence type="predicted"/>
<evidence type="ECO:0000313" key="1">
    <source>
        <dbReference type="Proteomes" id="UP000887580"/>
    </source>
</evidence>
<dbReference type="WBParaSite" id="PS1159_v2.g13074.t1">
    <property type="protein sequence ID" value="PS1159_v2.g13074.t1"/>
    <property type="gene ID" value="PS1159_v2.g13074"/>
</dbReference>
<dbReference type="Proteomes" id="UP000887580">
    <property type="component" value="Unplaced"/>
</dbReference>
<protein>
    <submittedName>
        <fullName evidence="2">Uncharacterized protein</fullName>
    </submittedName>
</protein>